<dbReference type="PROSITE" id="PS50113">
    <property type="entry name" value="PAC"/>
    <property type="match status" value="1"/>
</dbReference>
<dbReference type="NCBIfam" id="TIGR00229">
    <property type="entry name" value="sensory_box"/>
    <property type="match status" value="1"/>
</dbReference>
<evidence type="ECO:0000256" key="4">
    <source>
        <dbReference type="PROSITE-ProRule" id="PRU00169"/>
    </source>
</evidence>
<dbReference type="InterPro" id="IPR000700">
    <property type="entry name" value="PAS-assoc_C"/>
</dbReference>
<dbReference type="Gene3D" id="3.30.565.10">
    <property type="entry name" value="Histidine kinase-like ATPase, C-terminal domain"/>
    <property type="match status" value="1"/>
</dbReference>
<evidence type="ECO:0000259" key="8">
    <source>
        <dbReference type="PROSITE" id="PS50112"/>
    </source>
</evidence>
<dbReference type="SUPFAM" id="SSF55785">
    <property type="entry name" value="PYP-like sensor domain (PAS domain)"/>
    <property type="match status" value="1"/>
</dbReference>
<dbReference type="CDD" id="cd00082">
    <property type="entry name" value="HisKA"/>
    <property type="match status" value="1"/>
</dbReference>
<dbReference type="Proteomes" id="UP000094056">
    <property type="component" value="Unassembled WGS sequence"/>
</dbReference>
<dbReference type="SMART" id="SM00387">
    <property type="entry name" value="HATPase_c"/>
    <property type="match status" value="1"/>
</dbReference>
<dbReference type="CDD" id="cd00130">
    <property type="entry name" value="PAS"/>
    <property type="match status" value="1"/>
</dbReference>
<dbReference type="PATRIC" id="fig|1872076.5.peg.1654"/>
<dbReference type="PANTHER" id="PTHR43065:SF42">
    <property type="entry name" value="TWO-COMPONENT SENSOR PPRA"/>
    <property type="match status" value="1"/>
</dbReference>
<dbReference type="PROSITE" id="PS50110">
    <property type="entry name" value="RESPONSE_REGULATORY"/>
    <property type="match status" value="2"/>
</dbReference>
<organism evidence="10 11">
    <name type="scientific">Candidatus Scalindua rubra</name>
    <dbReference type="NCBI Taxonomy" id="1872076"/>
    <lineage>
        <taxon>Bacteria</taxon>
        <taxon>Pseudomonadati</taxon>
        <taxon>Planctomycetota</taxon>
        <taxon>Candidatus Brocadiia</taxon>
        <taxon>Candidatus Brocadiales</taxon>
        <taxon>Candidatus Scalinduaceae</taxon>
        <taxon>Candidatus Scalindua</taxon>
    </lineage>
</organism>
<dbReference type="InterPro" id="IPR000014">
    <property type="entry name" value="PAS"/>
</dbReference>
<dbReference type="Pfam" id="PF13426">
    <property type="entry name" value="PAS_9"/>
    <property type="match status" value="1"/>
</dbReference>
<protein>
    <recommendedName>
        <fullName evidence="2">histidine kinase</fullName>
        <ecNumber evidence="2">2.7.13.3</ecNumber>
    </recommendedName>
</protein>
<dbReference type="PRINTS" id="PR00344">
    <property type="entry name" value="BCTRLSENSOR"/>
</dbReference>
<dbReference type="InterPro" id="IPR036097">
    <property type="entry name" value="HisK_dim/P_sf"/>
</dbReference>
<dbReference type="AlphaFoldDB" id="A0A1E3XCT7"/>
<dbReference type="InterPro" id="IPR003594">
    <property type="entry name" value="HATPase_dom"/>
</dbReference>
<sequence length="646" mass="71918">MEDKTDKSYSILIVDDDEGLSHLIEKSLKKVNFNVGVANNGAQAIDWVVNNPTELMLLDFKLPDMSARQIVEALKERKIEIPFIIMTGHGDENIAVEMMKAGAKDYIVKEGEFFDLLPSVVKWVFEELQSEKKLVEARKLQEESEKKYRKLVETAQEAILCDINGIIVEWNKSAERLFGYSKDEIIGKPVRILIPDKHKKEHQEGFERFKNTGESRIIGKTVEVSGLTKEGIKIPIEISLTYQKLEKEKHFFMAIIRDLTERKKYEKELLKIQKLESLGILAGGIAHDFNNYLMGILGSVTLAKMDTNKEDKVYERLIDAQKVILLAGNLTNQLLTFSKGGAPTMKTASIKEVIEESIGFSLRGSNVTCHHSIPDDLRQVEFDEGQINQIFNNLIINANHAMPGGGILKICANNVTIGDQKVPTLKAGDYVKITVEDQGIGIPKDLIQNIFDPFFTTKDKGSGMGLAVCYSIIKNHNGLISVESDVGLGTIFSIYLPASKKQIQTKADEIEAAIAGSGKVLIMDDEQFIRDAIGDLLKSIGYVVELASEGNEMIKLYKEAKETGQSFDAVLMDLTVPGGMEGKEAIKKLLEIDPEVKAIVSSGYSYDPIMTDYRKYGFSACVAKPCKIQELSKTLHKLIKGKGIDK</sequence>
<feature type="domain" description="Histidine kinase" evidence="6">
    <location>
        <begin position="284"/>
        <end position="500"/>
    </location>
</feature>
<dbReference type="SUPFAM" id="SSF52172">
    <property type="entry name" value="CheY-like"/>
    <property type="match status" value="2"/>
</dbReference>
<dbReference type="EC" id="2.7.13.3" evidence="2"/>
<dbReference type="SUPFAM" id="SSF47384">
    <property type="entry name" value="Homodimeric domain of signal transducing histidine kinase"/>
    <property type="match status" value="1"/>
</dbReference>
<evidence type="ECO:0000259" key="6">
    <source>
        <dbReference type="PROSITE" id="PS50109"/>
    </source>
</evidence>
<dbReference type="SMART" id="SM00091">
    <property type="entry name" value="PAS"/>
    <property type="match status" value="1"/>
</dbReference>
<keyword evidence="10" id="KW-0808">Transferase</keyword>
<feature type="modified residue" description="4-aspartylphosphate" evidence="4">
    <location>
        <position position="59"/>
    </location>
</feature>
<dbReference type="InterPro" id="IPR011006">
    <property type="entry name" value="CheY-like_superfamily"/>
</dbReference>
<evidence type="ECO:0000259" key="7">
    <source>
        <dbReference type="PROSITE" id="PS50110"/>
    </source>
</evidence>
<evidence type="ECO:0000256" key="2">
    <source>
        <dbReference type="ARBA" id="ARBA00012438"/>
    </source>
</evidence>
<dbReference type="Gene3D" id="3.30.450.20">
    <property type="entry name" value="PAS domain"/>
    <property type="match status" value="1"/>
</dbReference>
<keyword evidence="3 4" id="KW-0597">Phosphoprotein</keyword>
<proteinExistence type="predicted"/>
<reference evidence="10 11" key="1">
    <citation type="submission" date="2016-07" db="EMBL/GenBank/DDBJ databases">
        <title>Draft genome of Scalindua rubra, obtained from a brine-seawater interface in the Red Sea, sheds light on salt adaptation in anammox bacteria.</title>
        <authorList>
            <person name="Speth D.R."/>
            <person name="Lagkouvardos I."/>
            <person name="Wang Y."/>
            <person name="Qian P.-Y."/>
            <person name="Dutilh B.E."/>
            <person name="Jetten M.S."/>
        </authorList>
    </citation>
    <scope>NUCLEOTIDE SEQUENCE [LARGE SCALE GENOMIC DNA]</scope>
    <source>
        <strain evidence="10">BSI-1</strain>
    </source>
</reference>
<evidence type="ECO:0000256" key="1">
    <source>
        <dbReference type="ARBA" id="ARBA00000085"/>
    </source>
</evidence>
<feature type="domain" description="PAC" evidence="9">
    <location>
        <begin position="220"/>
        <end position="271"/>
    </location>
</feature>
<feature type="coiled-coil region" evidence="5">
    <location>
        <begin position="125"/>
        <end position="157"/>
    </location>
</feature>
<dbReference type="InterPro" id="IPR036890">
    <property type="entry name" value="HATPase_C_sf"/>
</dbReference>
<gene>
    <name evidence="10" type="ORF">SCARUB_01427</name>
</gene>
<keyword evidence="5" id="KW-0175">Coiled coil</keyword>
<feature type="domain" description="Response regulatory" evidence="7">
    <location>
        <begin position="10"/>
        <end position="124"/>
    </location>
</feature>
<dbReference type="PROSITE" id="PS50112">
    <property type="entry name" value="PAS"/>
    <property type="match status" value="1"/>
</dbReference>
<evidence type="ECO:0000256" key="5">
    <source>
        <dbReference type="SAM" id="Coils"/>
    </source>
</evidence>
<evidence type="ECO:0000256" key="3">
    <source>
        <dbReference type="ARBA" id="ARBA00022553"/>
    </source>
</evidence>
<keyword evidence="10" id="KW-0418">Kinase</keyword>
<dbReference type="Pfam" id="PF02518">
    <property type="entry name" value="HATPase_c"/>
    <property type="match status" value="1"/>
</dbReference>
<dbReference type="GO" id="GO:0000155">
    <property type="term" value="F:phosphorelay sensor kinase activity"/>
    <property type="evidence" value="ECO:0007669"/>
    <property type="project" value="InterPro"/>
</dbReference>
<dbReference type="SUPFAM" id="SSF55874">
    <property type="entry name" value="ATPase domain of HSP90 chaperone/DNA topoisomerase II/histidine kinase"/>
    <property type="match status" value="1"/>
</dbReference>
<dbReference type="EMBL" id="MAYW01000028">
    <property type="protein sequence ID" value="ODS33455.1"/>
    <property type="molecule type" value="Genomic_DNA"/>
</dbReference>
<comment type="caution">
    <text evidence="10">The sequence shown here is derived from an EMBL/GenBank/DDBJ whole genome shotgun (WGS) entry which is preliminary data.</text>
</comment>
<evidence type="ECO:0000313" key="10">
    <source>
        <dbReference type="EMBL" id="ODS33455.1"/>
    </source>
</evidence>
<dbReference type="SMART" id="SM00448">
    <property type="entry name" value="REC"/>
    <property type="match status" value="2"/>
</dbReference>
<dbReference type="InterPro" id="IPR003661">
    <property type="entry name" value="HisK_dim/P_dom"/>
</dbReference>
<dbReference type="Gene3D" id="3.40.50.2300">
    <property type="match status" value="2"/>
</dbReference>
<dbReference type="PROSITE" id="PS50109">
    <property type="entry name" value="HIS_KIN"/>
    <property type="match status" value="1"/>
</dbReference>
<dbReference type="InterPro" id="IPR005467">
    <property type="entry name" value="His_kinase_dom"/>
</dbReference>
<dbReference type="InterPro" id="IPR001789">
    <property type="entry name" value="Sig_transdc_resp-reg_receiver"/>
</dbReference>
<feature type="modified residue" description="4-aspartylphosphate" evidence="4">
    <location>
        <position position="573"/>
    </location>
</feature>
<feature type="domain" description="PAS" evidence="8">
    <location>
        <begin position="144"/>
        <end position="213"/>
    </location>
</feature>
<accession>A0A1E3XCT7</accession>
<dbReference type="InterPro" id="IPR035965">
    <property type="entry name" value="PAS-like_dom_sf"/>
</dbReference>
<name>A0A1E3XCT7_9BACT</name>
<dbReference type="PANTHER" id="PTHR43065">
    <property type="entry name" value="SENSOR HISTIDINE KINASE"/>
    <property type="match status" value="1"/>
</dbReference>
<comment type="catalytic activity">
    <reaction evidence="1">
        <text>ATP + protein L-histidine = ADP + protein N-phospho-L-histidine.</text>
        <dbReference type="EC" id="2.7.13.3"/>
    </reaction>
</comment>
<dbReference type="Pfam" id="PF00072">
    <property type="entry name" value="Response_reg"/>
    <property type="match status" value="2"/>
</dbReference>
<evidence type="ECO:0000313" key="11">
    <source>
        <dbReference type="Proteomes" id="UP000094056"/>
    </source>
</evidence>
<feature type="domain" description="Response regulatory" evidence="7">
    <location>
        <begin position="519"/>
        <end position="639"/>
    </location>
</feature>
<dbReference type="InterPro" id="IPR004358">
    <property type="entry name" value="Sig_transdc_His_kin-like_C"/>
</dbReference>
<dbReference type="Gene3D" id="1.10.287.130">
    <property type="match status" value="1"/>
</dbReference>
<evidence type="ECO:0000259" key="9">
    <source>
        <dbReference type="PROSITE" id="PS50113"/>
    </source>
</evidence>